<keyword evidence="3 4" id="KW-0808">Transferase</keyword>
<keyword evidence="5" id="KW-0812">Transmembrane</keyword>
<reference evidence="6" key="1">
    <citation type="submission" date="2013-07" db="EMBL/GenBank/DDBJ databases">
        <title>Midgut Transcriptome Profiling of Anoplphora glabripennis, a Lignocellulose Degrading, Wood-Boring Cerambycid.</title>
        <authorList>
            <person name="Scully E.D."/>
            <person name="Hoover K."/>
            <person name="Carlson J.E."/>
            <person name="Tien M."/>
            <person name="Geib S.M."/>
        </authorList>
    </citation>
    <scope>NUCLEOTIDE SEQUENCE</scope>
</reference>
<dbReference type="EMBL" id="GALX01001721">
    <property type="protein sequence ID" value="JAB66745.1"/>
    <property type="molecule type" value="Transcribed_RNA"/>
</dbReference>
<name>V5G9C9_ANOGL</name>
<dbReference type="PROSITE" id="PS00375">
    <property type="entry name" value="UDPGT"/>
    <property type="match status" value="1"/>
</dbReference>
<feature type="transmembrane region" description="Helical" evidence="5">
    <location>
        <begin position="486"/>
        <end position="512"/>
    </location>
</feature>
<keyword evidence="5" id="KW-0472">Membrane</keyword>
<organism evidence="6">
    <name type="scientific">Anoplophora glabripennis</name>
    <name type="common">Asian longhorn beetle</name>
    <name type="synonym">Anoplophora nobilis</name>
    <dbReference type="NCBI Taxonomy" id="217634"/>
    <lineage>
        <taxon>Eukaryota</taxon>
        <taxon>Metazoa</taxon>
        <taxon>Ecdysozoa</taxon>
        <taxon>Arthropoda</taxon>
        <taxon>Hexapoda</taxon>
        <taxon>Insecta</taxon>
        <taxon>Pterygota</taxon>
        <taxon>Neoptera</taxon>
        <taxon>Endopterygota</taxon>
        <taxon>Coleoptera</taxon>
        <taxon>Polyphaga</taxon>
        <taxon>Cucujiformia</taxon>
        <taxon>Chrysomeloidea</taxon>
        <taxon>Cerambycidae</taxon>
        <taxon>Lamiinae</taxon>
        <taxon>Lamiini</taxon>
        <taxon>Anoplophora</taxon>
    </lineage>
</organism>
<keyword evidence="2 4" id="KW-0328">Glycosyltransferase</keyword>
<protein>
    <recommendedName>
        <fullName evidence="5">UDP-glucuronosyltransferase</fullName>
        <ecNumber evidence="5">2.4.1.17</ecNumber>
    </recommendedName>
</protein>
<comment type="subcellular location">
    <subcellularLocation>
        <location evidence="5">Membrane</location>
        <topology evidence="5">Single-pass membrane protein</topology>
    </subcellularLocation>
</comment>
<dbReference type="SUPFAM" id="SSF53756">
    <property type="entry name" value="UDP-Glycosyltransferase/glycogen phosphorylase"/>
    <property type="match status" value="1"/>
</dbReference>
<accession>V5G9C9</accession>
<dbReference type="EC" id="2.4.1.17" evidence="5"/>
<comment type="catalytic activity">
    <reaction evidence="5">
        <text>glucuronate acceptor + UDP-alpha-D-glucuronate = acceptor beta-D-glucuronoside + UDP + H(+)</text>
        <dbReference type="Rhea" id="RHEA:21032"/>
        <dbReference type="ChEBI" id="CHEBI:15378"/>
        <dbReference type="ChEBI" id="CHEBI:58052"/>
        <dbReference type="ChEBI" id="CHEBI:58223"/>
        <dbReference type="ChEBI" id="CHEBI:132367"/>
        <dbReference type="ChEBI" id="CHEBI:132368"/>
        <dbReference type="EC" id="2.4.1.17"/>
    </reaction>
</comment>
<dbReference type="Gene3D" id="3.40.50.2000">
    <property type="entry name" value="Glycogen Phosphorylase B"/>
    <property type="match status" value="1"/>
</dbReference>
<dbReference type="FunFam" id="3.40.50.2000:FF:000050">
    <property type="entry name" value="UDP-glucuronosyltransferase"/>
    <property type="match status" value="1"/>
</dbReference>
<sequence length="535" mass="61274">IRPLLGIFVIRSGNMWRSALCVLSVASVASCGNILALVPAPFYSHQIAFAQIWKELSLRGHHVTLMTTVPHRDPTLINLTEIDTSNAFQIVTHKYQISKTAENILNMWNWYDIFAQINSDAAEEQLSNPKVQELIHKRNNFNFDVVFVESYYAEFLAFGKLYNCPTVLTTSVDGHTLFQHAMGNPAHPILHTDYATPFHGKLTFRERVISTIYSVYVSLFETFYVLPGKQRIIDKYFTNMSLKLESLISDVDMMFLDVNPVIQDARAIGPTTINIGMERNIVPKRPLTKDLKDFMDNAKEGFIYFSLGSNVRSKELNHDTLTAIVQAFKEIPYKVVWKFEGDDLPGKPDNVKLVRWAPQQIVLKHPNIKLFITQGGLQSMEEAVYSKVPMVVIPFFFDQFKNARLMEIKHIGKTIGRKPSVKKDELKNAIIEVITDPKYINSVRRLGRLSKDVPMTGLEKAIWWTEYIIRNKGAKHLRNPASDIPFYQYFLLDVISFIIVVTFCILIVLCIFMKKSVQVVRGILRTMTTKSKKLE</sequence>
<feature type="non-terminal residue" evidence="6">
    <location>
        <position position="1"/>
    </location>
</feature>
<evidence type="ECO:0000256" key="2">
    <source>
        <dbReference type="ARBA" id="ARBA00022676"/>
    </source>
</evidence>
<dbReference type="Pfam" id="PF00201">
    <property type="entry name" value="UDPGT"/>
    <property type="match status" value="1"/>
</dbReference>
<evidence type="ECO:0000256" key="4">
    <source>
        <dbReference type="RuleBase" id="RU003718"/>
    </source>
</evidence>
<evidence type="ECO:0000256" key="1">
    <source>
        <dbReference type="ARBA" id="ARBA00009995"/>
    </source>
</evidence>
<keyword evidence="5" id="KW-1133">Transmembrane helix</keyword>
<dbReference type="AlphaFoldDB" id="V5G9C9"/>
<gene>
    <name evidence="6" type="primary">UD2B7</name>
</gene>
<dbReference type="InterPro" id="IPR002213">
    <property type="entry name" value="UDP_glucos_trans"/>
</dbReference>
<dbReference type="InterPro" id="IPR050271">
    <property type="entry name" value="UDP-glycosyltransferase"/>
</dbReference>
<dbReference type="GO" id="GO:0015020">
    <property type="term" value="F:glucuronosyltransferase activity"/>
    <property type="evidence" value="ECO:0007669"/>
    <property type="project" value="UniProtKB-EC"/>
</dbReference>
<dbReference type="PANTHER" id="PTHR48043">
    <property type="entry name" value="EG:EG0003.4 PROTEIN-RELATED"/>
    <property type="match status" value="1"/>
</dbReference>
<evidence type="ECO:0000256" key="5">
    <source>
        <dbReference type="RuleBase" id="RU362059"/>
    </source>
</evidence>
<comment type="similarity">
    <text evidence="1 4">Belongs to the UDP-glycosyltransferase family.</text>
</comment>
<dbReference type="InterPro" id="IPR035595">
    <property type="entry name" value="UDP_glycos_trans_CS"/>
</dbReference>
<dbReference type="PANTHER" id="PTHR48043:SF159">
    <property type="entry name" value="EG:EG0003.4 PROTEIN-RELATED"/>
    <property type="match status" value="1"/>
</dbReference>
<proteinExistence type="inferred from homology"/>
<evidence type="ECO:0000256" key="3">
    <source>
        <dbReference type="ARBA" id="ARBA00022679"/>
    </source>
</evidence>
<evidence type="ECO:0000313" key="6">
    <source>
        <dbReference type="EMBL" id="JAB66745.1"/>
    </source>
</evidence>
<dbReference type="CDD" id="cd03784">
    <property type="entry name" value="GT1_Gtf-like"/>
    <property type="match status" value="1"/>
</dbReference>
<dbReference type="GO" id="GO:0016020">
    <property type="term" value="C:membrane"/>
    <property type="evidence" value="ECO:0007669"/>
    <property type="project" value="UniProtKB-SubCell"/>
</dbReference>